<reference evidence="3" key="1">
    <citation type="journal article" date="2019" name="Int. J. Syst. Evol. Microbiol.">
        <title>The Global Catalogue of Microorganisms (GCM) 10K type strain sequencing project: providing services to taxonomists for standard genome sequencing and annotation.</title>
        <authorList>
            <consortium name="The Broad Institute Genomics Platform"/>
            <consortium name="The Broad Institute Genome Sequencing Center for Infectious Disease"/>
            <person name="Wu L."/>
            <person name="Ma J."/>
        </authorList>
    </citation>
    <scope>NUCLEOTIDE SEQUENCE [LARGE SCALE GENOMIC DNA]</scope>
    <source>
        <strain evidence="3">CGMCC 1.12286</strain>
    </source>
</reference>
<keyword evidence="3" id="KW-1185">Reference proteome</keyword>
<name>A0ABW4JGU1_9BACL</name>
<accession>A0ABW4JGU1</accession>
<feature type="domain" description="BAAT/Acyl-CoA thioester hydrolase C-terminal" evidence="1">
    <location>
        <begin position="2"/>
        <end position="65"/>
    </location>
</feature>
<dbReference type="InterPro" id="IPR014940">
    <property type="entry name" value="BAAT_C"/>
</dbReference>
<comment type="caution">
    <text evidence="2">The sequence shown here is derived from an EMBL/GenBank/DDBJ whole genome shotgun (WGS) entry which is preliminary data.</text>
</comment>
<dbReference type="Proteomes" id="UP001597079">
    <property type="component" value="Unassembled WGS sequence"/>
</dbReference>
<keyword evidence="2" id="KW-0378">Hydrolase</keyword>
<protein>
    <submittedName>
        <fullName evidence="2">Acyl-CoA thioester hydrolase/BAAT C-terminal domain-containing protein</fullName>
    </submittedName>
</protein>
<evidence type="ECO:0000313" key="3">
    <source>
        <dbReference type="Proteomes" id="UP001597079"/>
    </source>
</evidence>
<evidence type="ECO:0000313" key="2">
    <source>
        <dbReference type="EMBL" id="MFD1674350.1"/>
    </source>
</evidence>
<organism evidence="2 3">
    <name type="scientific">Alicyclobacillus fodiniaquatilis</name>
    <dbReference type="NCBI Taxonomy" id="1661150"/>
    <lineage>
        <taxon>Bacteria</taxon>
        <taxon>Bacillati</taxon>
        <taxon>Bacillota</taxon>
        <taxon>Bacilli</taxon>
        <taxon>Bacillales</taxon>
        <taxon>Alicyclobacillaceae</taxon>
        <taxon>Alicyclobacillus</taxon>
    </lineage>
</organism>
<dbReference type="Gene3D" id="3.40.50.1820">
    <property type="entry name" value="alpha/beta hydrolase"/>
    <property type="match status" value="1"/>
</dbReference>
<dbReference type="RefSeq" id="WP_377942222.1">
    <property type="nucleotide sequence ID" value="NZ_JBHUCX010000020.1"/>
</dbReference>
<proteinExistence type="predicted"/>
<dbReference type="EMBL" id="JBHUCX010000020">
    <property type="protein sequence ID" value="MFD1674350.1"/>
    <property type="molecule type" value="Genomic_DNA"/>
</dbReference>
<dbReference type="InterPro" id="IPR029058">
    <property type="entry name" value="AB_hydrolase_fold"/>
</dbReference>
<dbReference type="GO" id="GO:0016787">
    <property type="term" value="F:hydrolase activity"/>
    <property type="evidence" value="ECO:0007669"/>
    <property type="project" value="UniProtKB-KW"/>
</dbReference>
<dbReference type="Pfam" id="PF08840">
    <property type="entry name" value="BAAT_C"/>
    <property type="match status" value="1"/>
</dbReference>
<evidence type="ECO:0000259" key="1">
    <source>
        <dbReference type="Pfam" id="PF08840"/>
    </source>
</evidence>
<gene>
    <name evidence="2" type="ORF">ACFSB2_06480</name>
</gene>
<sequence length="67" mass="7643">MKRLDDHGHPFAHQHLFYPKAGHSIFPPFYPTTSRNGPFDLGGNPTDDAFAQADSWEKILQFLKDDT</sequence>